<dbReference type="EMBL" id="JXXN02000753">
    <property type="protein sequence ID" value="THD26411.1"/>
    <property type="molecule type" value="Genomic_DNA"/>
</dbReference>
<evidence type="ECO:0000313" key="2">
    <source>
        <dbReference type="EMBL" id="THD26411.1"/>
    </source>
</evidence>
<organism evidence="2 3">
    <name type="scientific">Fasciola hepatica</name>
    <name type="common">Liver fluke</name>
    <dbReference type="NCBI Taxonomy" id="6192"/>
    <lineage>
        <taxon>Eukaryota</taxon>
        <taxon>Metazoa</taxon>
        <taxon>Spiralia</taxon>
        <taxon>Lophotrochozoa</taxon>
        <taxon>Platyhelminthes</taxon>
        <taxon>Trematoda</taxon>
        <taxon>Digenea</taxon>
        <taxon>Plagiorchiida</taxon>
        <taxon>Echinostomata</taxon>
        <taxon>Echinostomatoidea</taxon>
        <taxon>Fasciolidae</taxon>
        <taxon>Fasciola</taxon>
    </lineage>
</organism>
<feature type="compositionally biased region" description="Polar residues" evidence="1">
    <location>
        <begin position="1351"/>
        <end position="1361"/>
    </location>
</feature>
<feature type="compositionally biased region" description="Basic and acidic residues" evidence="1">
    <location>
        <begin position="512"/>
        <end position="523"/>
    </location>
</feature>
<reference evidence="2" key="1">
    <citation type="submission" date="2019-03" db="EMBL/GenBank/DDBJ databases">
        <title>Improved annotation for the trematode Fasciola hepatica.</title>
        <authorList>
            <person name="Choi Y.-J."/>
            <person name="Martin J."/>
            <person name="Mitreva M."/>
        </authorList>
    </citation>
    <scope>NUCLEOTIDE SEQUENCE [LARGE SCALE GENOMIC DNA]</scope>
</reference>
<keyword evidence="3" id="KW-1185">Reference proteome</keyword>
<dbReference type="PANTHER" id="PTHR15977:SF15">
    <property type="entry name" value="CILIA- AND FLAGELLA-ASSOCIATED PROTEIN 46"/>
    <property type="match status" value="1"/>
</dbReference>
<evidence type="ECO:0000256" key="1">
    <source>
        <dbReference type="SAM" id="MobiDB-lite"/>
    </source>
</evidence>
<evidence type="ECO:0000313" key="3">
    <source>
        <dbReference type="Proteomes" id="UP000230066"/>
    </source>
</evidence>
<feature type="region of interest" description="Disordered" evidence="1">
    <location>
        <begin position="1261"/>
        <end position="1303"/>
    </location>
</feature>
<comment type="caution">
    <text evidence="2">The sequence shown here is derived from an EMBL/GenBank/DDBJ whole genome shotgun (WGS) entry which is preliminary data.</text>
</comment>
<gene>
    <name evidence="2" type="ORF">D915_002779</name>
</gene>
<dbReference type="PANTHER" id="PTHR15977">
    <property type="entry name" value="CILIA- AND FLAGELLA-ASSOCIATED PROTEIN 46"/>
    <property type="match status" value="1"/>
</dbReference>
<name>A0A4E0RIR7_FASHE</name>
<feature type="compositionally biased region" description="Polar residues" evidence="1">
    <location>
        <begin position="1279"/>
        <end position="1289"/>
    </location>
</feature>
<dbReference type="InterPro" id="IPR039586">
    <property type="entry name" value="CFAP46"/>
</dbReference>
<protein>
    <submittedName>
        <fullName evidence="2">Uncharacterized protein</fullName>
    </submittedName>
</protein>
<feature type="region of interest" description="Disordered" evidence="1">
    <location>
        <begin position="512"/>
        <end position="531"/>
    </location>
</feature>
<dbReference type="GO" id="GO:0035082">
    <property type="term" value="P:axoneme assembly"/>
    <property type="evidence" value="ECO:0007669"/>
    <property type="project" value="InterPro"/>
</dbReference>
<feature type="region of interest" description="Disordered" evidence="1">
    <location>
        <begin position="2385"/>
        <end position="2409"/>
    </location>
</feature>
<dbReference type="GO" id="GO:0060294">
    <property type="term" value="P:cilium movement involved in cell motility"/>
    <property type="evidence" value="ECO:0007669"/>
    <property type="project" value="InterPro"/>
</dbReference>
<proteinExistence type="predicted"/>
<dbReference type="Proteomes" id="UP000230066">
    <property type="component" value="Unassembled WGS sequence"/>
</dbReference>
<sequence>MLSHCLADVEKLAQALIHLEKVFVFDDMNEFTEGAIHMYNRLQLRSTVYEIPDRVEDCAAQIIEHLRSVTVEDFSARKLAELFQTAIRSEQFAGQGFLPASGRSQMTMRDLLSRVGELLAPKCFLIALDRETMLTEGLREQSFGTMDSRFYTVEMVRRLANRTQQWIQCADIVESAEIVRVVETSKLEGTFKERLLLWADLARVARRFNLWDVCTLACRFGLRYDTDAIWSEIWSKFERGKAPPAKSGVDQITSQKKVTGNVKDVTSASTNEAGRAKIAKVVLDIRTSKTEQIPPKRIVQILRESYTQSTQLSTPTHHEYRSLQALTELYCLYAESLSMVLRNQPCGAKLGRCHKKIKLPLLEDNQTQDDALDRSQDSLRERRYFQRMKEESRRSQMWIDYCEWLDQVSSASLEAFQRSLLYACRLRDTNLLKTGTICVWTHFLPVICSGNHTLLVPTFQIIVDCANKFGSTGLPVEIYTEVATVLAHGLIQPHLPRYEILDLYTAQSQKRAFDAEKSNDRKTTKSPKTNAKSVKPTVFAVAPEAQLVLKQANDVLTSAAKLVEQAECVTDLNTTGSAEFIVQRPLPELISLKTRSRLVLLWLTVRQLMSTTPTYKTIVPTEDRSIDPSVWRTSQLHYRGPAFTRALMAVSAIWLSNENTILTEWPTIIAKLTGSDRTKPTVKSQILPMPPFRDAPSLQEAVEIMKQAFFYESDLMRTNLMDNECELNNSADPSGRELYHLHLPQTERCVELELWTRLALYAIHTEQYSVVLDITHLIDLPNQPDPQSSALNYWAARLYDLRGLAVLGLAEQLRLQKFGTEPTLGKNRKAKVIDVQIRPVCTLEKRSMLLSQAGETVEASLFAAGEEAFYKAAEFAVKIKRYDMVLGAFRHYWTVCNQPAIAITPDVKTLIKDYATVRVHLTNLNEGLTQSLDPSHRAQLNEEIRSQTKTNSTPAVGDSAELGKAQFSSQSAGVSAAVVLEEEESIGSLFATHRVAPPTLKQFEEDLRLRSQIYTVLFQVFEMEGKIDIGLKLLTDALQRFPRTQHRLPLFRLLVRTKAMLGKPYHLDMQKFSHQSENRQAELWRELAYTSIQPADQFNAFRQAVDVLKNPRYMGLKAELYLEFAQWLYNHRLEATTCVEMVEQAIDLLISHIQYGTDESVGKSTGKAIQVKQKDNKLATKHQTVTAPKLGRTQDALDRLDSCESVNRLDALVRSFVLLAEMLHNSGQTDGSGNGWSDYLKLAVVCVQQIWQILLVSKSTTPKAMRGKPSADAGKTKTNRTSSNKSRANSPDKVKSKPKSSKMPQTIQEWSLFELPDELLTKFWTTYEQYEQDQGRTSMEPSMTKRDNSAKSKTSSFVTQPSEKWRDTIMRQINPLTFTRPHVTVSALTQLSTYLTDTGYSQLAFPVLLLQECLTRPSAAPRQGLQSASTTANVVVRLKLMELCCFLNLENGIIHHQNLLGRLAPNDDEVARALIDQTSQSGKKVCSRLAENWLELSERLIQLSQGASARQFLELAERFGEGVAHQRRLLFSKAKLASVEGQCGSARQLIAEVMKQDSLDEELWLRSVLLRADSLCNDPQLVARSLPTKNHSNPDISDELTPTPFFPQAARCHYGLYTARNELEQAEKELENWFTYWPNRRGWYRMARGLILSRRGQLESKLVEATYQLTFLTSPERHQHADQIWLQSSAPRLLEEAGKLLAECGHSRNALRLGWFPLATYWSRLFTIQIRTYLERLREKLVHPLQCLRSFTTCLHSVQTCHTMAAREAQNVKSMSDNQELSGVSIPVERDLFEAEFMLVEFLSRVMQANVAYERIKGKLDRQKDPLARAVNIYASHEPEASNTELTDIERAWNEKTSTAFDTVTSLLANMFVSSERLPLIRARCLVQLGRILRLQSEHLIPDIPSLWDEVPRKDNEDREIVDDTAEYIPTRSSEKMPLSVEDLHLGYRWRTKEDVFADLRLHQFAVDLQALSTTVLLSAFKLATQNQWVGLSRSIMEELLVCVGGSHEAFLNSTQGLLNGFQSYTTCCRLRTHLASTVLLYSTDSDITDSSLSCHKVTSNNNRSALSRGEALLRQFLWLMPCSLCGDSTSLAALFGLVSNEEPGSYAEQMTWSVGLKSVLSGGFFSTPGGLDHGTADHSVTASPWITKCQSLLFIQCSPWNLTDVKSSIILEPGNSLTSILTALPGSNSSYARSWNVLLMEHSSDYQFLYVSLPICQEKKLFSGTGSVRRVSTTKSVGKKSGQFAYLRIATNRMNLIQSVLSWKSFLSRVDKSLRQKRNMISGAFDEPNVKTYGPLMDVINQMVVQWVQTLAIRRSSSTDSNKISLKPSHSSITAVLKQLLDSNRSTNGLLMLTDMWLAELPLEAFLMQPIVVRLVEQNALHRASVASPSNPGSAKDAKQQTRNSRSRSAIRTCQLPFTWISRDFSLQWVCSRLTGHQHLNKNDSGETSVDPTVKPSARKLEQHGIGPRHPLLRDQVSKHGVTGQSRSNVSVGLTINSSAVRYIVDLYGDSITLLEESEREKRISTLGSTLSTSNSQDPSGHLMSLVFADHMTAICNNPSTRSQTYTNRWIGMTGQVLDGYVPSTEEIYSILNENTEGFFAYMPESLLSQIPPNIIANLSLTGCRLACLLDRVHTPGSLLRQGKLEVTKTILEHQLEQPTSTVVLLSLVGCQSILTPSWTTNVTELQYSIEGLLKAMLDENRPVGESTSVLQLKHMLMNHAALSGTIKQDEPEQSTESRLSSEYISPALDWTAFNMVLYGLPNISF</sequence>
<feature type="region of interest" description="Disordered" evidence="1">
    <location>
        <begin position="1334"/>
        <end position="1361"/>
    </location>
</feature>
<accession>A0A4E0RIR7</accession>